<evidence type="ECO:0000313" key="1">
    <source>
        <dbReference type="EMBL" id="CAE0057140.1"/>
    </source>
</evidence>
<dbReference type="EMBL" id="HBHW01032675">
    <property type="protein sequence ID" value="CAE0057140.1"/>
    <property type="molecule type" value="Transcribed_RNA"/>
</dbReference>
<organism evidence="1">
    <name type="scientific">Rhodosorus marinus</name>
    <dbReference type="NCBI Taxonomy" id="101924"/>
    <lineage>
        <taxon>Eukaryota</taxon>
        <taxon>Rhodophyta</taxon>
        <taxon>Stylonematophyceae</taxon>
        <taxon>Stylonematales</taxon>
        <taxon>Stylonemataceae</taxon>
        <taxon>Rhodosorus</taxon>
    </lineage>
</organism>
<gene>
    <name evidence="1" type="ORF">RMAR00112_LOCUS25186</name>
    <name evidence="2" type="ORF">RMAR00112_LOCUS25187</name>
</gene>
<dbReference type="AlphaFoldDB" id="A0A7S3A234"/>
<proteinExistence type="predicted"/>
<evidence type="ECO:0000313" key="2">
    <source>
        <dbReference type="EMBL" id="CAE0057141.1"/>
    </source>
</evidence>
<protein>
    <submittedName>
        <fullName evidence="1">Uncharacterized protein</fullName>
    </submittedName>
</protein>
<sequence length="104" mass="11769">MEATEMEKQYVSAVFSRMLDGPALDTAFASSREAAPEEVWEALRVRYEPSSRETADSVWGEVYRRKLHNNETSRSHVNWLQIQFAGIRESTGVPRQTMSSVGSS</sequence>
<dbReference type="EMBL" id="HBHW01032676">
    <property type="protein sequence ID" value="CAE0057141.1"/>
    <property type="molecule type" value="Transcribed_RNA"/>
</dbReference>
<name>A0A7S3A234_9RHOD</name>
<accession>A0A7S3A234</accession>
<reference evidence="1" key="1">
    <citation type="submission" date="2021-01" db="EMBL/GenBank/DDBJ databases">
        <authorList>
            <person name="Corre E."/>
            <person name="Pelletier E."/>
            <person name="Niang G."/>
            <person name="Scheremetjew M."/>
            <person name="Finn R."/>
            <person name="Kale V."/>
            <person name="Holt S."/>
            <person name="Cochrane G."/>
            <person name="Meng A."/>
            <person name="Brown T."/>
            <person name="Cohen L."/>
        </authorList>
    </citation>
    <scope>NUCLEOTIDE SEQUENCE</scope>
    <source>
        <strain evidence="1">CCMP 769</strain>
    </source>
</reference>